<evidence type="ECO:0000259" key="3">
    <source>
        <dbReference type="SMART" id="SM00065"/>
    </source>
</evidence>
<dbReference type="PANTHER" id="PTHR43156">
    <property type="entry name" value="STAGE II SPORULATION PROTEIN E-RELATED"/>
    <property type="match status" value="1"/>
</dbReference>
<dbReference type="Gene3D" id="3.30.450.40">
    <property type="match status" value="2"/>
</dbReference>
<keyword evidence="2" id="KW-0472">Membrane</keyword>
<sequence length="696" mass="74140">MDPAERAWWLVGLALVAMLVVTDIVAQRQINGAFGIGAVVAAFWCSPLRTLAVAVVATVASVGSGVWHDDLGEPAWTVRFLTCLMLCAIALATATMNQRRRQQVQRTQLLAQQVLDALAVELTGARTVKEVADGFMGHAVAVLGAKSAMVLSLDPDEVLRTVTWDGRRGHGADQFQEVPLSSDVPGAVAAREGVDLHYRSVREIEAAFPSLAGYYTTELSLHVLPLRRGDETLGLLALTFPPGSFGPAEDGFLHSLAGALASALRRAHELQLADAATQRTALLAEASMTLSRSLDMEATLAEVVRLLVPRFADWCAVQLLRDGELETVAIQHRDAETTEWARSVGDAFPTNTDAPSGAPNVVRTGRSEIYTFISTDMVDAAAVDDEHRAILRRMGFTSAIVAPLRGRDRILGAVTLIHAESGRRYSEEDLTFLEEIAERVALALDTAATFEQQSERLAGVTLVAEAAQRAILAPPPPRVGPLALTARYISAGVEAQVGGDLYELVARPTSVRLLVGDVRGKGLGAVRTATVVLGEFRAAAAGGGDIAEVAREIDQRLVPYLPDVEDFVTGVLVDIDHDGRFSIVSCGHPPPVLVTADGEVRTIDLDHGVPLGLGTDPEPTHGRLRPGDRLLLYTDGLIEARSPDGSFVDPAPFLSALVDAPAEAALDDLLDSLKEAAGQSLDDDLALLLACFDPQP</sequence>
<reference evidence="6" key="1">
    <citation type="journal article" date="2019" name="Int. J. Syst. Evol. Microbiol.">
        <title>The Global Catalogue of Microorganisms (GCM) 10K type strain sequencing project: providing services to taxonomists for standard genome sequencing and annotation.</title>
        <authorList>
            <consortium name="The Broad Institute Genomics Platform"/>
            <consortium name="The Broad Institute Genome Sequencing Center for Infectious Disease"/>
            <person name="Wu L."/>
            <person name="Ma J."/>
        </authorList>
    </citation>
    <scope>NUCLEOTIDE SEQUENCE [LARGE SCALE GENOMIC DNA]</scope>
    <source>
        <strain evidence="6">KACC 13778</strain>
    </source>
</reference>
<dbReference type="InterPro" id="IPR001932">
    <property type="entry name" value="PPM-type_phosphatase-like_dom"/>
</dbReference>
<evidence type="ECO:0000313" key="6">
    <source>
        <dbReference type="Proteomes" id="UP001595956"/>
    </source>
</evidence>
<dbReference type="InterPro" id="IPR036457">
    <property type="entry name" value="PPM-type-like_dom_sf"/>
</dbReference>
<dbReference type="GO" id="GO:0004722">
    <property type="term" value="F:protein serine/threonine phosphatase activity"/>
    <property type="evidence" value="ECO:0007669"/>
    <property type="project" value="UniProtKB-EC"/>
</dbReference>
<evidence type="ECO:0000256" key="2">
    <source>
        <dbReference type="SAM" id="Phobius"/>
    </source>
</evidence>
<feature type="domain" description="PPM-type phosphatase" evidence="4">
    <location>
        <begin position="484"/>
        <end position="692"/>
    </location>
</feature>
<feature type="domain" description="GAF" evidence="3">
    <location>
        <begin position="295"/>
        <end position="454"/>
    </location>
</feature>
<keyword evidence="1 5" id="KW-0378">Hydrolase</keyword>
<organism evidence="5 6">
    <name type="scientific">Nocardioides caricicola</name>
    <dbReference type="NCBI Taxonomy" id="634770"/>
    <lineage>
        <taxon>Bacteria</taxon>
        <taxon>Bacillati</taxon>
        <taxon>Actinomycetota</taxon>
        <taxon>Actinomycetes</taxon>
        <taxon>Propionibacteriales</taxon>
        <taxon>Nocardioidaceae</taxon>
        <taxon>Nocardioides</taxon>
    </lineage>
</organism>
<dbReference type="Pfam" id="PF13185">
    <property type="entry name" value="GAF_2"/>
    <property type="match status" value="1"/>
</dbReference>
<evidence type="ECO:0000256" key="1">
    <source>
        <dbReference type="ARBA" id="ARBA00022801"/>
    </source>
</evidence>
<keyword evidence="6" id="KW-1185">Reference proteome</keyword>
<dbReference type="EC" id="3.1.3.16" evidence="5"/>
<keyword evidence="2" id="KW-1133">Transmembrane helix</keyword>
<dbReference type="SUPFAM" id="SSF81606">
    <property type="entry name" value="PP2C-like"/>
    <property type="match status" value="1"/>
</dbReference>
<feature type="domain" description="GAF" evidence="3">
    <location>
        <begin position="119"/>
        <end position="274"/>
    </location>
</feature>
<keyword evidence="2" id="KW-0812">Transmembrane</keyword>
<feature type="transmembrane region" description="Helical" evidence="2">
    <location>
        <begin position="76"/>
        <end position="96"/>
    </location>
</feature>
<dbReference type="InterPro" id="IPR029016">
    <property type="entry name" value="GAF-like_dom_sf"/>
</dbReference>
<dbReference type="EMBL" id="JBHSMD010000005">
    <property type="protein sequence ID" value="MFC5494582.1"/>
    <property type="molecule type" value="Genomic_DNA"/>
</dbReference>
<dbReference type="InterPro" id="IPR052016">
    <property type="entry name" value="Bact_Sigma-Reg"/>
</dbReference>
<protein>
    <submittedName>
        <fullName evidence="5">GAF domain-containing SpoIIE family protein phosphatase</fullName>
        <ecNumber evidence="5">3.1.3.16</ecNumber>
    </submittedName>
</protein>
<dbReference type="SUPFAM" id="SSF55781">
    <property type="entry name" value="GAF domain-like"/>
    <property type="match status" value="2"/>
</dbReference>
<dbReference type="Gene3D" id="3.60.40.10">
    <property type="entry name" value="PPM-type phosphatase domain"/>
    <property type="match status" value="1"/>
</dbReference>
<evidence type="ECO:0000259" key="4">
    <source>
        <dbReference type="SMART" id="SM00331"/>
    </source>
</evidence>
<dbReference type="RefSeq" id="WP_345170560.1">
    <property type="nucleotide sequence ID" value="NZ_BAABFQ010000001.1"/>
</dbReference>
<dbReference type="Pfam" id="PF07228">
    <property type="entry name" value="SpoIIE"/>
    <property type="match status" value="1"/>
</dbReference>
<dbReference type="SMART" id="SM00065">
    <property type="entry name" value="GAF"/>
    <property type="match status" value="2"/>
</dbReference>
<comment type="caution">
    <text evidence="5">The sequence shown here is derived from an EMBL/GenBank/DDBJ whole genome shotgun (WGS) entry which is preliminary data.</text>
</comment>
<accession>A0ABW0N6K6</accession>
<dbReference type="PANTHER" id="PTHR43156:SF2">
    <property type="entry name" value="STAGE II SPORULATION PROTEIN E"/>
    <property type="match status" value="1"/>
</dbReference>
<dbReference type="Pfam" id="PF01590">
    <property type="entry name" value="GAF"/>
    <property type="match status" value="1"/>
</dbReference>
<dbReference type="SMART" id="SM00331">
    <property type="entry name" value="PP2C_SIG"/>
    <property type="match status" value="1"/>
</dbReference>
<name>A0ABW0N6K6_9ACTN</name>
<dbReference type="Proteomes" id="UP001595956">
    <property type="component" value="Unassembled WGS sequence"/>
</dbReference>
<gene>
    <name evidence="5" type="ORF">ACFPKY_15810</name>
</gene>
<evidence type="ECO:0000313" key="5">
    <source>
        <dbReference type="EMBL" id="MFC5494582.1"/>
    </source>
</evidence>
<proteinExistence type="predicted"/>
<dbReference type="InterPro" id="IPR003018">
    <property type="entry name" value="GAF"/>
</dbReference>
<feature type="transmembrane region" description="Helical" evidence="2">
    <location>
        <begin position="6"/>
        <end position="26"/>
    </location>
</feature>